<keyword evidence="3" id="KW-0274">FAD</keyword>
<dbReference type="AlphaFoldDB" id="A0A197JXM7"/>
<dbReference type="SUPFAM" id="SSF51905">
    <property type="entry name" value="FAD/NAD(P)-binding domain"/>
    <property type="match status" value="1"/>
</dbReference>
<accession>A0A197JXM7</accession>
<evidence type="ECO:0000256" key="2">
    <source>
        <dbReference type="ARBA" id="ARBA00022630"/>
    </source>
</evidence>
<dbReference type="InterPro" id="IPR036188">
    <property type="entry name" value="FAD/NAD-bd_sf"/>
</dbReference>
<dbReference type="STRING" id="1314771.A0A197JXM7"/>
<proteinExistence type="inferred from homology"/>
<evidence type="ECO:0000313" key="7">
    <source>
        <dbReference type="Proteomes" id="UP000078512"/>
    </source>
</evidence>
<reference evidence="6 7" key="1">
    <citation type="submission" date="2016-05" db="EMBL/GenBank/DDBJ databases">
        <title>Genome sequencing reveals origins of a unique bacterial endosymbiosis in the earliest lineages of terrestrial Fungi.</title>
        <authorList>
            <consortium name="DOE Joint Genome Institute"/>
            <person name="Uehling J."/>
            <person name="Gryganskyi A."/>
            <person name="Hameed K."/>
            <person name="Tschaplinski T."/>
            <person name="Misztal P."/>
            <person name="Wu S."/>
            <person name="Desiro A."/>
            <person name="Vande Pol N."/>
            <person name="Du Z.-Y."/>
            <person name="Zienkiewicz A."/>
            <person name="Zienkiewicz K."/>
            <person name="Morin E."/>
            <person name="Tisserant E."/>
            <person name="Splivallo R."/>
            <person name="Hainaut M."/>
            <person name="Henrissat B."/>
            <person name="Ohm R."/>
            <person name="Kuo A."/>
            <person name="Yan J."/>
            <person name="Lipzen A."/>
            <person name="Nolan M."/>
            <person name="Labutti K."/>
            <person name="Barry K."/>
            <person name="Goldstein A."/>
            <person name="Labbe J."/>
            <person name="Schadt C."/>
            <person name="Tuskan G."/>
            <person name="Grigoriev I."/>
            <person name="Martin F."/>
            <person name="Vilgalys R."/>
            <person name="Bonito G."/>
        </authorList>
    </citation>
    <scope>NUCLEOTIDE SEQUENCE [LARGE SCALE GENOMIC DNA]</scope>
    <source>
        <strain evidence="6 7">AG-77</strain>
    </source>
</reference>
<dbReference type="GO" id="GO:0004497">
    <property type="term" value="F:monooxygenase activity"/>
    <property type="evidence" value="ECO:0007669"/>
    <property type="project" value="InterPro"/>
</dbReference>
<dbReference type="InterPro" id="IPR050562">
    <property type="entry name" value="FAD_mOase_fung"/>
</dbReference>
<evidence type="ECO:0000313" key="6">
    <source>
        <dbReference type="EMBL" id="OAQ29985.1"/>
    </source>
</evidence>
<evidence type="ECO:0000256" key="4">
    <source>
        <dbReference type="ARBA" id="ARBA00023002"/>
    </source>
</evidence>
<keyword evidence="4" id="KW-0560">Oxidoreductase</keyword>
<gene>
    <name evidence="6" type="ORF">K457DRAFT_18836</name>
</gene>
<evidence type="ECO:0000256" key="1">
    <source>
        <dbReference type="ARBA" id="ARBA00007992"/>
    </source>
</evidence>
<comment type="similarity">
    <text evidence="1">Belongs to the paxM FAD-dependent monooxygenase family.</text>
</comment>
<dbReference type="OrthoDB" id="655030at2759"/>
<dbReference type="GO" id="GO:0071949">
    <property type="term" value="F:FAD binding"/>
    <property type="evidence" value="ECO:0007669"/>
    <property type="project" value="InterPro"/>
</dbReference>
<dbReference type="Gene3D" id="3.50.50.60">
    <property type="entry name" value="FAD/NAD(P)-binding domain"/>
    <property type="match status" value="1"/>
</dbReference>
<dbReference type="Pfam" id="PF01494">
    <property type="entry name" value="FAD_binding_3"/>
    <property type="match status" value="1"/>
</dbReference>
<evidence type="ECO:0000259" key="5">
    <source>
        <dbReference type="Pfam" id="PF01494"/>
    </source>
</evidence>
<feature type="domain" description="FAD-binding" evidence="5">
    <location>
        <begin position="265"/>
        <end position="345"/>
    </location>
</feature>
<keyword evidence="7" id="KW-1185">Reference proteome</keyword>
<dbReference type="EMBL" id="KV442038">
    <property type="protein sequence ID" value="OAQ29985.1"/>
    <property type="molecule type" value="Genomic_DNA"/>
</dbReference>
<dbReference type="InterPro" id="IPR002938">
    <property type="entry name" value="FAD-bd"/>
</dbReference>
<dbReference type="Proteomes" id="UP000078512">
    <property type="component" value="Unassembled WGS sequence"/>
</dbReference>
<keyword evidence="2" id="KW-0285">Flavoprotein</keyword>
<dbReference type="PANTHER" id="PTHR47356:SF2">
    <property type="entry name" value="FAD-BINDING DOMAIN-CONTAINING PROTEIN-RELATED"/>
    <property type="match status" value="1"/>
</dbReference>
<dbReference type="PANTHER" id="PTHR47356">
    <property type="entry name" value="FAD-DEPENDENT MONOOXYGENASE ASQG-RELATED"/>
    <property type="match status" value="1"/>
</dbReference>
<protein>
    <submittedName>
        <fullName evidence="6">FAD/NAD(P)-binding domain-containing protein</fullName>
    </submittedName>
</protein>
<organism evidence="6 7">
    <name type="scientific">Linnemannia elongata AG-77</name>
    <dbReference type="NCBI Taxonomy" id="1314771"/>
    <lineage>
        <taxon>Eukaryota</taxon>
        <taxon>Fungi</taxon>
        <taxon>Fungi incertae sedis</taxon>
        <taxon>Mucoromycota</taxon>
        <taxon>Mortierellomycotina</taxon>
        <taxon>Mortierellomycetes</taxon>
        <taxon>Mortierellales</taxon>
        <taxon>Mortierellaceae</taxon>
        <taxon>Linnemannia</taxon>
    </lineage>
</organism>
<evidence type="ECO:0000256" key="3">
    <source>
        <dbReference type="ARBA" id="ARBA00022827"/>
    </source>
</evidence>
<sequence>MAPLLTLFAQLEILDEFVAISKDLSTFSTNHESEGPFSTLDYSIMEAITGYPGYIVSRPKFYDLLLKQIPTSKILFGRRVINILEKESKVMVQTTDNRMFEGDILVGADGAYSTVRQGMYETLKQQGRLPKTDQEDLPFSCTCLVGQTRSLDPEMFPVLKEESSQYFLTLARDQPYSVAVFTTKQNTFAWMVLQHLEKATSKAAMEQQFKTNESTEWTNPHTATAMCDETRNIILPIVRAVCEDGGNTSNKTLTIRDLFDRTDKELISKVTLEEKIFTTWSAGRTVLLGDACHKLHPAAGQGAVNAMQDAVVLANLIYTLPSNSTSSITNMFKSYQDERMAPVQASYKTSQISSKIMTKGFSGAVVRFIFGHLPDWLWRLQLGAAARYAPSVGFLKKAESKRKGAVVPDISESAERARKLFEERRQVEVV</sequence>
<name>A0A197JXM7_9FUNG</name>